<evidence type="ECO:0000313" key="1">
    <source>
        <dbReference type="EMBL" id="ASU00253.1"/>
    </source>
</evidence>
<dbReference type="Proteomes" id="UP000226092">
    <property type="component" value="Segment"/>
</dbReference>
<dbReference type="EMBL" id="MF448340">
    <property type="protein sequence ID" value="ASU00253.1"/>
    <property type="molecule type" value="Genomic_DNA"/>
</dbReference>
<reference evidence="1 2" key="1">
    <citation type="submission" date="2017-07" db="EMBL/GenBank/DDBJ databases">
        <title>In vitro design and evaluation of phage cocktails against multidrug-resistant Aeromonas salmonicida.</title>
        <authorList>
            <person name="Chen L."/>
            <person name="Yuan S."/>
            <person name="Ma Y."/>
        </authorList>
    </citation>
    <scope>NUCLEOTIDE SEQUENCE [LARGE SCALE GENOMIC DNA]</scope>
</reference>
<dbReference type="RefSeq" id="YP_009834599.1">
    <property type="nucleotide sequence ID" value="NC_048673.1"/>
</dbReference>
<evidence type="ECO:0000313" key="2">
    <source>
        <dbReference type="Proteomes" id="UP000226092"/>
    </source>
</evidence>
<proteinExistence type="predicted"/>
<protein>
    <submittedName>
        <fullName evidence="1">Uncharacterized protein</fullName>
    </submittedName>
</protein>
<dbReference type="GeneID" id="55604666"/>
<dbReference type="KEGG" id="vg:55604666"/>
<keyword evidence="2" id="KW-1185">Reference proteome</keyword>
<sequence>MDNVLLALHDVKGFKHIDLTQFEDKIVVVLESGVEMVYESYYDEDFEGDVHCYYDKVTGGGVESFDFQDVLDYEV</sequence>
<accession>A0A223LE68</accession>
<name>A0A223LE68_9CAUD</name>
<organism evidence="1 2">
    <name type="scientific">Aeromonas phage AS-zj</name>
    <dbReference type="NCBI Taxonomy" id="2024208"/>
    <lineage>
        <taxon>Viruses</taxon>
        <taxon>Duplodnaviria</taxon>
        <taxon>Heunggongvirae</taxon>
        <taxon>Uroviricota</taxon>
        <taxon>Caudoviricetes</taxon>
        <taxon>Pantevenvirales</taxon>
        <taxon>Straboviridae</taxon>
        <taxon>Emmerichvirinae</taxon>
        <taxon>Ceceduovirus</taxon>
        <taxon>Ceceduovirus aszj</taxon>
    </lineage>
</organism>